<organism evidence="3 4">
    <name type="scientific">Polarella glacialis</name>
    <name type="common">Dinoflagellate</name>
    <dbReference type="NCBI Taxonomy" id="89957"/>
    <lineage>
        <taxon>Eukaryota</taxon>
        <taxon>Sar</taxon>
        <taxon>Alveolata</taxon>
        <taxon>Dinophyceae</taxon>
        <taxon>Suessiales</taxon>
        <taxon>Suessiaceae</taxon>
        <taxon>Polarella</taxon>
    </lineage>
</organism>
<dbReference type="Pfam" id="PF02325">
    <property type="entry name" value="CCB3_YggT"/>
    <property type="match status" value="1"/>
</dbReference>
<feature type="transmembrane region" description="Helical" evidence="2">
    <location>
        <begin position="35"/>
        <end position="54"/>
    </location>
</feature>
<accession>A0A813GRD5</accession>
<dbReference type="InterPro" id="IPR003425">
    <property type="entry name" value="CCB3/YggT"/>
</dbReference>
<dbReference type="GO" id="GO:0016020">
    <property type="term" value="C:membrane"/>
    <property type="evidence" value="ECO:0007669"/>
    <property type="project" value="InterPro"/>
</dbReference>
<feature type="region of interest" description="Disordered" evidence="1">
    <location>
        <begin position="1"/>
        <end position="27"/>
    </location>
</feature>
<protein>
    <submittedName>
        <fullName evidence="3">Uncharacterized protein</fullName>
    </submittedName>
</protein>
<sequence>MSAPQACHGRTASTASAPQWPSRPCRSAHRRVRRVLTLGLVASAAAAAAASSFVPPATGSVASAARADRSTRFANSGSSESEYAPYDWQRVGSSPPRPGNSEAPVRISDLPDLPDFSDDNDFEVSSLGAQVKSREVGFPDLPGDPELLPPGPNPVTEGGLGLLEWTGIWIGGLLLLTALAGAGSYALARVQMSPELAESALAACKVGFTVFQVLFGARVLLGQFPKIDTKELPWAIFHYPTEWVLAPTRAIFKPEAGVDISPILWLMILLLAAELLTGPAGILVLTKDARASLPAGLDLAAIRG</sequence>
<feature type="transmembrane region" description="Helical" evidence="2">
    <location>
        <begin position="263"/>
        <end position="285"/>
    </location>
</feature>
<feature type="transmembrane region" description="Helical" evidence="2">
    <location>
        <begin position="200"/>
        <end position="221"/>
    </location>
</feature>
<dbReference type="EMBL" id="CAJNNV010029210">
    <property type="protein sequence ID" value="CAE8627572.1"/>
    <property type="molecule type" value="Genomic_DNA"/>
</dbReference>
<dbReference type="OrthoDB" id="4696at2759"/>
<reference evidence="3" key="1">
    <citation type="submission" date="2021-02" db="EMBL/GenBank/DDBJ databases">
        <authorList>
            <person name="Dougan E. K."/>
            <person name="Rhodes N."/>
            <person name="Thang M."/>
            <person name="Chan C."/>
        </authorList>
    </citation>
    <scope>NUCLEOTIDE SEQUENCE</scope>
</reference>
<dbReference type="AlphaFoldDB" id="A0A813GRD5"/>
<proteinExistence type="predicted"/>
<feature type="region of interest" description="Disordered" evidence="1">
    <location>
        <begin position="56"/>
        <end position="110"/>
    </location>
</feature>
<gene>
    <name evidence="3" type="ORF">PGLA1383_LOCUS44300</name>
</gene>
<dbReference type="OMA" id="LEWTGIW"/>
<evidence type="ECO:0000313" key="4">
    <source>
        <dbReference type="Proteomes" id="UP000654075"/>
    </source>
</evidence>
<keyword evidence="2" id="KW-1133">Transmembrane helix</keyword>
<evidence type="ECO:0000256" key="1">
    <source>
        <dbReference type="SAM" id="MobiDB-lite"/>
    </source>
</evidence>
<feature type="transmembrane region" description="Helical" evidence="2">
    <location>
        <begin position="168"/>
        <end position="188"/>
    </location>
</feature>
<name>A0A813GRD5_POLGL</name>
<feature type="compositionally biased region" description="Polar residues" evidence="1">
    <location>
        <begin position="72"/>
        <end position="81"/>
    </location>
</feature>
<keyword evidence="4" id="KW-1185">Reference proteome</keyword>
<keyword evidence="2" id="KW-0812">Transmembrane</keyword>
<evidence type="ECO:0000313" key="3">
    <source>
        <dbReference type="EMBL" id="CAE8627572.1"/>
    </source>
</evidence>
<comment type="caution">
    <text evidence="3">The sequence shown here is derived from an EMBL/GenBank/DDBJ whole genome shotgun (WGS) entry which is preliminary data.</text>
</comment>
<dbReference type="Proteomes" id="UP000654075">
    <property type="component" value="Unassembled WGS sequence"/>
</dbReference>
<keyword evidence="2" id="KW-0472">Membrane</keyword>
<evidence type="ECO:0000256" key="2">
    <source>
        <dbReference type="SAM" id="Phobius"/>
    </source>
</evidence>